<dbReference type="STRING" id="856793.MICA_1802"/>
<name>G2KSW8_MICAA</name>
<dbReference type="InterPro" id="IPR010394">
    <property type="entry name" value="5-nucleotidase"/>
</dbReference>
<dbReference type="RefSeq" id="WP_014103336.1">
    <property type="nucleotide sequence ID" value="NC_016026.1"/>
</dbReference>
<dbReference type="GO" id="GO:0005737">
    <property type="term" value="C:cytoplasm"/>
    <property type="evidence" value="ECO:0007669"/>
    <property type="project" value="InterPro"/>
</dbReference>
<proteinExistence type="predicted"/>
<evidence type="ECO:0000313" key="3">
    <source>
        <dbReference type="Proteomes" id="UP000009286"/>
    </source>
</evidence>
<dbReference type="Proteomes" id="UP000009286">
    <property type="component" value="Chromosome"/>
</dbReference>
<dbReference type="eggNOG" id="ENOG502Z7TB">
    <property type="taxonomic scope" value="Bacteria"/>
</dbReference>
<dbReference type="AlphaFoldDB" id="G2KSW8"/>
<dbReference type="HOGENOM" id="CLU_060123_0_0_5"/>
<dbReference type="EMBL" id="CP002382">
    <property type="protein sequence ID" value="AEP10113.1"/>
    <property type="molecule type" value="Genomic_DNA"/>
</dbReference>
<dbReference type="GO" id="GO:0000287">
    <property type="term" value="F:magnesium ion binding"/>
    <property type="evidence" value="ECO:0007669"/>
    <property type="project" value="InterPro"/>
</dbReference>
<keyword evidence="3" id="KW-1185">Reference proteome</keyword>
<dbReference type="GO" id="GO:0009117">
    <property type="term" value="P:nucleotide metabolic process"/>
    <property type="evidence" value="ECO:0007669"/>
    <property type="project" value="InterPro"/>
</dbReference>
<protein>
    <recommendedName>
        <fullName evidence="4">5'-nucleotidase</fullName>
    </recommendedName>
</protein>
<accession>G2KSW8</accession>
<reference evidence="2 3" key="1">
    <citation type="journal article" date="2011" name="BMC Genomics">
        <title>Genomic insights into an obligate epibiotic bacterial predator: Micavibrio aeruginosavorus ARL-13.</title>
        <authorList>
            <person name="Wang Z."/>
            <person name="Kadouri D."/>
            <person name="Wu M."/>
        </authorList>
    </citation>
    <scope>NUCLEOTIDE SEQUENCE [LARGE SCALE GENOMIC DNA]</scope>
    <source>
        <strain evidence="2 3">ARL-13</strain>
    </source>
</reference>
<dbReference type="GO" id="GO:0008253">
    <property type="term" value="F:5'-nucleotidase activity"/>
    <property type="evidence" value="ECO:0007669"/>
    <property type="project" value="InterPro"/>
</dbReference>
<gene>
    <name evidence="2" type="ordered locus">MICA_1802</name>
</gene>
<dbReference type="OrthoDB" id="9778569at2"/>
<dbReference type="KEGG" id="mai:MICA_1802"/>
<evidence type="ECO:0000256" key="1">
    <source>
        <dbReference type="SAM" id="MobiDB-lite"/>
    </source>
</evidence>
<dbReference type="GO" id="GO:0000166">
    <property type="term" value="F:nucleotide binding"/>
    <property type="evidence" value="ECO:0007669"/>
    <property type="project" value="InterPro"/>
</dbReference>
<dbReference type="PANTHER" id="PTHR31367">
    <property type="entry name" value="CYTOSOLIC 5'-NUCLEOTIDASE 1 FAMILY MEMBER"/>
    <property type="match status" value="1"/>
</dbReference>
<sequence length="379" mass="40951">MPRPMGHIRILFSSRVLLDLEEADQVFKEKGVDGYRDYMLCTGAYEADRDPELGCRRFDKGPLFDMALALNRLNQKAGKPLVELGMSAKDTIDTGLVLEKNLNASALAAALTYSTSTSGGPVSEKAHRAFKTDLFLTRSDSDAQAAIDLGIAAAVMNFPPQGTYDFDHDLHPIHIVVDGDAVAFGDSAEVRYREALDTGKTPEEGLQIYVDGEKRDMGSPVEQGPFTALLTKLTQLNAQFPKGEAPFSLSLLTARGTEARARAIATALDHGIDFNGDCAYVSGAAKSDWLAAYRPHVFFDDQQAHLGPGAHFCPTGRVPYKTNGPMYEYLKRKELAANTNVHPKVAEAQVNAQDIAASPAAVVEQKPIKPSANPSAKPS</sequence>
<dbReference type="PANTHER" id="PTHR31367:SF5">
    <property type="entry name" value="CYTOSOLIC 5'-NUCLEOTIDASE 1A"/>
    <property type="match status" value="1"/>
</dbReference>
<dbReference type="Pfam" id="PF06189">
    <property type="entry name" value="5-nucleotidase"/>
    <property type="match status" value="1"/>
</dbReference>
<evidence type="ECO:0008006" key="4">
    <source>
        <dbReference type="Google" id="ProtNLM"/>
    </source>
</evidence>
<evidence type="ECO:0000313" key="2">
    <source>
        <dbReference type="EMBL" id="AEP10113.1"/>
    </source>
</evidence>
<feature type="region of interest" description="Disordered" evidence="1">
    <location>
        <begin position="359"/>
        <end position="379"/>
    </location>
</feature>
<organism evidence="2 3">
    <name type="scientific">Micavibrio aeruginosavorus (strain ARL-13)</name>
    <dbReference type="NCBI Taxonomy" id="856793"/>
    <lineage>
        <taxon>Bacteria</taxon>
        <taxon>Pseudomonadati</taxon>
        <taxon>Bdellovibrionota</taxon>
        <taxon>Bdellovibrionia</taxon>
        <taxon>Bdellovibrionales</taxon>
        <taxon>Pseudobdellovibrionaceae</taxon>
        <taxon>Micavibrio</taxon>
    </lineage>
</organism>